<dbReference type="InterPro" id="IPR044946">
    <property type="entry name" value="Restrct_endonuc_typeI_TRD_sf"/>
</dbReference>
<dbReference type="EMBL" id="JAYFUL010000006">
    <property type="protein sequence ID" value="MEA5257297.1"/>
    <property type="molecule type" value="Genomic_DNA"/>
</dbReference>
<keyword evidence="5" id="KW-0378">Hydrolase</keyword>
<dbReference type="GO" id="GO:0016787">
    <property type="term" value="F:hydrolase activity"/>
    <property type="evidence" value="ECO:0007669"/>
    <property type="project" value="UniProtKB-KW"/>
</dbReference>
<evidence type="ECO:0000256" key="1">
    <source>
        <dbReference type="ARBA" id="ARBA00010923"/>
    </source>
</evidence>
<keyword evidence="5" id="KW-0540">Nuclease</keyword>
<keyword evidence="6" id="KW-1185">Reference proteome</keyword>
<dbReference type="RefSeq" id="WP_323247582.1">
    <property type="nucleotide sequence ID" value="NZ_JAYFUL010000006.1"/>
</dbReference>
<dbReference type="Pfam" id="PF01420">
    <property type="entry name" value="Methylase_S"/>
    <property type="match status" value="2"/>
</dbReference>
<dbReference type="CDD" id="cd17286">
    <property type="entry name" value="RMtype1_S_Lla161ORF747P_TRD1-CR1_like"/>
    <property type="match status" value="1"/>
</dbReference>
<comment type="caution">
    <text evidence="5">The sequence shown here is derived from an EMBL/GenBank/DDBJ whole genome shotgun (WGS) entry which is preliminary data.</text>
</comment>
<evidence type="ECO:0000256" key="2">
    <source>
        <dbReference type="ARBA" id="ARBA00022747"/>
    </source>
</evidence>
<feature type="domain" description="Type I restriction modification DNA specificity" evidence="4">
    <location>
        <begin position="226"/>
        <end position="400"/>
    </location>
</feature>
<dbReference type="Gene3D" id="1.10.287.1120">
    <property type="entry name" value="Bipartite methylase S protein"/>
    <property type="match status" value="1"/>
</dbReference>
<keyword evidence="2" id="KW-0680">Restriction system</keyword>
<dbReference type="PANTHER" id="PTHR30408:SF12">
    <property type="entry name" value="TYPE I RESTRICTION ENZYME MJAVIII SPECIFICITY SUBUNIT"/>
    <property type="match status" value="1"/>
</dbReference>
<evidence type="ECO:0000313" key="6">
    <source>
        <dbReference type="Proteomes" id="UP001304671"/>
    </source>
</evidence>
<gene>
    <name evidence="5" type="ORF">VB264_05845</name>
</gene>
<keyword evidence="3" id="KW-0238">DNA-binding</keyword>
<proteinExistence type="inferred from homology"/>
<keyword evidence="5" id="KW-0255">Endonuclease</keyword>
<dbReference type="PANTHER" id="PTHR30408">
    <property type="entry name" value="TYPE-1 RESTRICTION ENZYME ECOKI SPECIFICITY PROTEIN"/>
    <property type="match status" value="1"/>
</dbReference>
<dbReference type="EC" id="3.1.21.-" evidence="5"/>
<dbReference type="CDD" id="cd17521">
    <property type="entry name" value="RMtype1_S_Sau13435ORF2165P_TRD2-CR2_like"/>
    <property type="match status" value="1"/>
</dbReference>
<dbReference type="SUPFAM" id="SSF116734">
    <property type="entry name" value="DNA methylase specificity domain"/>
    <property type="match status" value="2"/>
</dbReference>
<name>A0ABU5QJQ6_9BACT</name>
<dbReference type="GO" id="GO:0004519">
    <property type="term" value="F:endonuclease activity"/>
    <property type="evidence" value="ECO:0007669"/>
    <property type="project" value="UniProtKB-KW"/>
</dbReference>
<evidence type="ECO:0000256" key="3">
    <source>
        <dbReference type="ARBA" id="ARBA00023125"/>
    </source>
</evidence>
<accession>A0ABU5QJQ6</accession>
<reference evidence="5 6" key="1">
    <citation type="submission" date="2023-12" db="EMBL/GenBank/DDBJ databases">
        <title>Novel species of the genus Arcicella isolated from rivers.</title>
        <authorList>
            <person name="Lu H."/>
        </authorList>
    </citation>
    <scope>NUCLEOTIDE SEQUENCE [LARGE SCALE GENOMIC DNA]</scope>
    <source>
        <strain evidence="5 6">LMG 21963</strain>
    </source>
</reference>
<dbReference type="Proteomes" id="UP001304671">
    <property type="component" value="Unassembled WGS sequence"/>
</dbReference>
<feature type="domain" description="Type I restriction modification DNA specificity" evidence="4">
    <location>
        <begin position="19"/>
        <end position="191"/>
    </location>
</feature>
<organism evidence="5 6">
    <name type="scientific">Arcicella aquatica</name>
    <dbReference type="NCBI Taxonomy" id="217141"/>
    <lineage>
        <taxon>Bacteria</taxon>
        <taxon>Pseudomonadati</taxon>
        <taxon>Bacteroidota</taxon>
        <taxon>Cytophagia</taxon>
        <taxon>Cytophagales</taxon>
        <taxon>Flectobacillaceae</taxon>
        <taxon>Arcicella</taxon>
    </lineage>
</organism>
<protein>
    <submittedName>
        <fullName evidence="5">Restriction endonuclease subunit S</fullName>
        <ecNumber evidence="5">3.1.21.-</ecNumber>
    </submittedName>
</protein>
<dbReference type="Gene3D" id="3.90.220.20">
    <property type="entry name" value="DNA methylase specificity domains"/>
    <property type="match status" value="2"/>
</dbReference>
<evidence type="ECO:0000259" key="4">
    <source>
        <dbReference type="Pfam" id="PF01420"/>
    </source>
</evidence>
<comment type="similarity">
    <text evidence="1">Belongs to the type-I restriction system S methylase family.</text>
</comment>
<dbReference type="InterPro" id="IPR052021">
    <property type="entry name" value="Type-I_RS_S_subunit"/>
</dbReference>
<sequence>MSKDKLMPELRFPEFVKDEEWKEKKLGDVTENVMYGMNAASVEYDGENKYIRITDIDESTRLFLPNPLTSPDGQLDEKYLVNVGDLLFTRTGASVGKSYLHQSENEKIYFAGFLIRFAIKKQVPYFIYAQTLTEKYQKWVSNTSTRSGQPGINAEEYKSYSIILPSTLEEQQKIASCLSSLDEVITAQSQKLVLLKEHKKGLMQNLFPQEGETVPKHRFPEFKNDVEWVEKKLGDIAEIITGSTPSTNEPAYYGGDKMFVSPADISDKRIVGQTKTTLTDLGFTKTRQIKAGSVLFVCIGSTIGKVAQNKFNCATNQQLNSLVAFNDYSSDFLYSLLDANSSEIASVAGNHAVPIINKSTFSEIKLPFPSSLEEQQKIASCLSSLDELITAQAEKIEQLKLHKQGLMQGLFPKIGK</sequence>
<dbReference type="InterPro" id="IPR000055">
    <property type="entry name" value="Restrct_endonuc_typeI_TRD"/>
</dbReference>
<evidence type="ECO:0000313" key="5">
    <source>
        <dbReference type="EMBL" id="MEA5257297.1"/>
    </source>
</evidence>